<sequence length="159" mass="17561">MASPVSEQTNQLSDQFRQFGVDEQLALLWFVYKKMGSSITVAAPGAAESEISGGLFKQVQEKSQEEQLQIQRDILNGISTEITREYGSLRANSKLAFWYFLAQGMDEGTIIPFPEDYSLSGQGEQWITALEGEEFQQQITILRTIVDRSGSAPASGSAI</sequence>
<protein>
    <submittedName>
        <fullName evidence="3">Orange carotenoid protein</fullName>
    </submittedName>
</protein>
<dbReference type="GO" id="GO:0030089">
    <property type="term" value="C:phycobilisome"/>
    <property type="evidence" value="ECO:0007669"/>
    <property type="project" value="UniProtKB-UniRule"/>
</dbReference>
<dbReference type="GO" id="GO:0016037">
    <property type="term" value="P:light absorption"/>
    <property type="evidence" value="ECO:0007669"/>
    <property type="project" value="UniProtKB-UniRule"/>
</dbReference>
<keyword evidence="4" id="KW-1185">Reference proteome</keyword>
<evidence type="ECO:0000256" key="1">
    <source>
        <dbReference type="PROSITE-ProRule" id="PRU01109"/>
    </source>
</evidence>
<dbReference type="RefSeq" id="WP_106457595.1">
    <property type="nucleotide sequence ID" value="NZ_PXOH01000015.1"/>
</dbReference>
<keyword evidence="1" id="KW-0042">Antenna complex</keyword>
<evidence type="ECO:0000259" key="2">
    <source>
        <dbReference type="PROSITE" id="PS51773"/>
    </source>
</evidence>
<keyword evidence="1" id="KW-0793">Thylakoid</keyword>
<name>A0A2T1LWC5_9CHRO</name>
<feature type="domain" description="OCP N-terminal" evidence="2">
    <location>
        <begin position="6"/>
        <end position="157"/>
    </location>
</feature>
<dbReference type="Pfam" id="PF09150">
    <property type="entry name" value="Carot_N"/>
    <property type="match status" value="1"/>
</dbReference>
<dbReference type="GO" id="GO:0031404">
    <property type="term" value="F:chloride ion binding"/>
    <property type="evidence" value="ECO:0007669"/>
    <property type="project" value="InterPro"/>
</dbReference>
<evidence type="ECO:0000313" key="4">
    <source>
        <dbReference type="Proteomes" id="UP000239001"/>
    </source>
</evidence>
<dbReference type="OrthoDB" id="511607at2"/>
<gene>
    <name evidence="3" type="ORF">C7H19_14485</name>
</gene>
<dbReference type="AlphaFoldDB" id="A0A2T1LWC5"/>
<dbReference type="PROSITE" id="PS51773">
    <property type="entry name" value="OCP_N"/>
    <property type="match status" value="1"/>
</dbReference>
<comment type="similarity">
    <text evidence="1">Belongs to the orange carotenoid-binding protein family.</text>
</comment>
<dbReference type="EMBL" id="PXOH01000015">
    <property type="protein sequence ID" value="PSF36200.1"/>
    <property type="molecule type" value="Genomic_DNA"/>
</dbReference>
<dbReference type="InterPro" id="IPR015233">
    <property type="entry name" value="Orange_carotenoid-bd_N"/>
</dbReference>
<dbReference type="Gene3D" id="1.10.2090.10">
    <property type="entry name" value="Orange carotenoid-binding protein, N-terminal domain"/>
    <property type="match status" value="1"/>
</dbReference>
<keyword evidence="1" id="KW-0605">Phycobilisome</keyword>
<keyword evidence="1" id="KW-0472">Membrane</keyword>
<reference evidence="3 4" key="2">
    <citation type="submission" date="2018-03" db="EMBL/GenBank/DDBJ databases">
        <authorList>
            <person name="Keele B.F."/>
        </authorList>
    </citation>
    <scope>NUCLEOTIDE SEQUENCE [LARGE SCALE GENOMIC DNA]</scope>
    <source>
        <strain evidence="3 4">CCALA 016</strain>
    </source>
</reference>
<reference evidence="3 4" key="1">
    <citation type="submission" date="2018-03" db="EMBL/GenBank/DDBJ databases">
        <title>The ancient ancestry and fast evolution of plastids.</title>
        <authorList>
            <person name="Moore K.R."/>
            <person name="Magnabosco C."/>
            <person name="Momper L."/>
            <person name="Gold D.A."/>
            <person name="Bosak T."/>
            <person name="Fournier G.P."/>
        </authorList>
    </citation>
    <scope>NUCLEOTIDE SEQUENCE [LARGE SCALE GENOMIC DNA]</scope>
    <source>
        <strain evidence="3 4">CCALA 016</strain>
    </source>
</reference>
<dbReference type="Proteomes" id="UP000239001">
    <property type="component" value="Unassembled WGS sequence"/>
</dbReference>
<comment type="caution">
    <text evidence="3">The sequence shown here is derived from an EMBL/GenBank/DDBJ whole genome shotgun (WGS) entry which is preliminary data.</text>
</comment>
<evidence type="ECO:0000313" key="3">
    <source>
        <dbReference type="EMBL" id="PSF36200.1"/>
    </source>
</evidence>
<accession>A0A2T1LWC5</accession>
<dbReference type="SUPFAM" id="SSF81930">
    <property type="entry name" value="Orange carotenoid protein, N-terminal domain"/>
    <property type="match status" value="1"/>
</dbReference>
<organism evidence="3 4">
    <name type="scientific">Aphanothece hegewaldii CCALA 016</name>
    <dbReference type="NCBI Taxonomy" id="2107694"/>
    <lineage>
        <taxon>Bacteria</taxon>
        <taxon>Bacillati</taxon>
        <taxon>Cyanobacteriota</taxon>
        <taxon>Cyanophyceae</taxon>
        <taxon>Oscillatoriophycideae</taxon>
        <taxon>Chroococcales</taxon>
        <taxon>Aphanothecaceae</taxon>
        <taxon>Aphanothece</taxon>
    </lineage>
</organism>
<proteinExistence type="inferred from homology"/>
<dbReference type="InterPro" id="IPR036917">
    <property type="entry name" value="Orange_carotenoid-bd_N_sf"/>
</dbReference>
<keyword evidence="1" id="KW-0157">Chromophore</keyword>